<evidence type="ECO:0000256" key="16">
    <source>
        <dbReference type="ARBA" id="ARBA00023136"/>
    </source>
</evidence>
<feature type="binding site" description="in dimeric form" evidence="20">
    <location>
        <position position="184"/>
    </location>
    <ligand>
        <name>Ca(2+)</name>
        <dbReference type="ChEBI" id="CHEBI:29108"/>
        <label>1</label>
    </ligand>
</feature>
<keyword evidence="22" id="KW-1185">Reference proteome</keyword>
<dbReference type="InterPro" id="IPR036541">
    <property type="entry name" value="PLipase_A1_sf"/>
</dbReference>
<comment type="similarity">
    <text evidence="4">Belongs to the phospholipase A1 family.</text>
</comment>
<feature type="active site" description="Nucleophile" evidence="19">
    <location>
        <position position="176"/>
    </location>
</feature>
<dbReference type="SUPFAM" id="SSF56931">
    <property type="entry name" value="Outer membrane phospholipase A (OMPLA)"/>
    <property type="match status" value="1"/>
</dbReference>
<dbReference type="Proteomes" id="UP000486602">
    <property type="component" value="Unassembled WGS sequence"/>
</dbReference>
<dbReference type="PANTHER" id="PTHR40457:SF1">
    <property type="entry name" value="PHOSPHOLIPASE A1"/>
    <property type="match status" value="1"/>
</dbReference>
<keyword evidence="11" id="KW-0732">Signal</keyword>
<evidence type="ECO:0000256" key="9">
    <source>
        <dbReference type="ARBA" id="ARBA00022692"/>
    </source>
</evidence>
<evidence type="ECO:0000256" key="20">
    <source>
        <dbReference type="PIRSR" id="PIRSR603187-2"/>
    </source>
</evidence>
<keyword evidence="15" id="KW-0443">Lipid metabolism</keyword>
<name>A0A7K3WR74_9FLAO</name>
<evidence type="ECO:0000313" key="22">
    <source>
        <dbReference type="Proteomes" id="UP000486602"/>
    </source>
</evidence>
<feature type="binding site" description="in dimeric form" evidence="20">
    <location>
        <position position="138"/>
    </location>
    <ligand>
        <name>Ca(2+)</name>
        <dbReference type="ChEBI" id="CHEBI:29108"/>
        <label>1</label>
    </ligand>
</feature>
<evidence type="ECO:0000256" key="17">
    <source>
        <dbReference type="ARBA" id="ARBA00023237"/>
    </source>
</evidence>
<dbReference type="AlphaFoldDB" id="A0A7K3WR74"/>
<dbReference type="PRINTS" id="PR01486">
    <property type="entry name" value="PHPHLIPASEA1"/>
</dbReference>
<comment type="cofactor">
    <cofactor evidence="20">
        <name>Ca(2+)</name>
        <dbReference type="ChEBI" id="CHEBI:29108"/>
    </cofactor>
    <text evidence="20">Binds 1 Ca(2+) ion per monomer.</text>
</comment>
<evidence type="ECO:0000256" key="18">
    <source>
        <dbReference type="ARBA" id="ARBA00032375"/>
    </source>
</evidence>
<evidence type="ECO:0000256" key="1">
    <source>
        <dbReference type="ARBA" id="ARBA00000111"/>
    </source>
</evidence>
<comment type="catalytic activity">
    <reaction evidence="1">
        <text>a 1,2-diacyl-sn-glycero-3-phosphocholine + H2O = a 2-acyl-sn-glycero-3-phosphocholine + a fatty acid + H(+)</text>
        <dbReference type="Rhea" id="RHEA:18689"/>
        <dbReference type="ChEBI" id="CHEBI:15377"/>
        <dbReference type="ChEBI" id="CHEBI:15378"/>
        <dbReference type="ChEBI" id="CHEBI:28868"/>
        <dbReference type="ChEBI" id="CHEBI:57643"/>
        <dbReference type="ChEBI" id="CHEBI:57875"/>
        <dbReference type="EC" id="3.1.1.32"/>
    </reaction>
</comment>
<dbReference type="EMBL" id="JAAGVY010000009">
    <property type="protein sequence ID" value="NEN23215.1"/>
    <property type="molecule type" value="Genomic_DNA"/>
</dbReference>
<dbReference type="GO" id="GO:0009279">
    <property type="term" value="C:cell outer membrane"/>
    <property type="evidence" value="ECO:0007669"/>
    <property type="project" value="UniProtKB-SubCell"/>
</dbReference>
<evidence type="ECO:0000256" key="15">
    <source>
        <dbReference type="ARBA" id="ARBA00023098"/>
    </source>
</evidence>
<evidence type="ECO:0000256" key="14">
    <source>
        <dbReference type="ARBA" id="ARBA00022963"/>
    </source>
</evidence>
<dbReference type="GO" id="GO:0016042">
    <property type="term" value="P:lipid catabolic process"/>
    <property type="evidence" value="ECO:0007669"/>
    <property type="project" value="UniProtKB-KW"/>
</dbReference>
<keyword evidence="8" id="KW-1134">Transmembrane beta strand</keyword>
<keyword evidence="10 20" id="KW-0479">Metal-binding</keyword>
<dbReference type="EC" id="3.1.1.4" evidence="7"/>
<dbReference type="InterPro" id="IPR003187">
    <property type="entry name" value="PLipase_A1"/>
</dbReference>
<evidence type="ECO:0000256" key="4">
    <source>
        <dbReference type="ARBA" id="ARBA00010525"/>
    </source>
</evidence>
<keyword evidence="9" id="KW-0812">Transmembrane</keyword>
<evidence type="ECO:0000256" key="8">
    <source>
        <dbReference type="ARBA" id="ARBA00022452"/>
    </source>
</evidence>
<dbReference type="GO" id="GO:0005509">
    <property type="term" value="F:calcium ion binding"/>
    <property type="evidence" value="ECO:0007669"/>
    <property type="project" value="TreeGrafter"/>
</dbReference>
<evidence type="ECO:0000256" key="6">
    <source>
        <dbReference type="ARBA" id="ARBA00013179"/>
    </source>
</evidence>
<dbReference type="GO" id="GO:0008970">
    <property type="term" value="F:phospholipase A1 activity"/>
    <property type="evidence" value="ECO:0007669"/>
    <property type="project" value="UniProtKB-EC"/>
</dbReference>
<evidence type="ECO:0000256" key="11">
    <source>
        <dbReference type="ARBA" id="ARBA00022729"/>
    </source>
</evidence>
<evidence type="ECO:0000256" key="10">
    <source>
        <dbReference type="ARBA" id="ARBA00022723"/>
    </source>
</evidence>
<gene>
    <name evidence="21" type="ORF">G3O08_06845</name>
</gene>
<evidence type="ECO:0000256" key="13">
    <source>
        <dbReference type="ARBA" id="ARBA00022837"/>
    </source>
</evidence>
<dbReference type="Pfam" id="PF02253">
    <property type="entry name" value="PLA1"/>
    <property type="match status" value="1"/>
</dbReference>
<dbReference type="GO" id="GO:0004623">
    <property type="term" value="F:phospholipase A2 activity"/>
    <property type="evidence" value="ECO:0007669"/>
    <property type="project" value="UniProtKB-EC"/>
</dbReference>
<comment type="subcellular location">
    <subcellularLocation>
        <location evidence="3">Cell outer membrane</location>
        <topology evidence="3">Multi-pass membrane protein</topology>
    </subcellularLocation>
</comment>
<feature type="active site" description="Proton acceptor" evidence="19">
    <location>
        <position position="174"/>
    </location>
</feature>
<comment type="subunit">
    <text evidence="5">Homodimer; dimerization is reversible, and the dimeric form is the active one.</text>
</comment>
<feature type="binding site" description="in dimeric form" evidence="20">
    <location>
        <position position="216"/>
    </location>
    <ligand>
        <name>Ca(2+)</name>
        <dbReference type="ChEBI" id="CHEBI:29108"/>
        <label>1</label>
    </ligand>
</feature>
<reference evidence="21 22" key="1">
    <citation type="submission" date="2020-02" db="EMBL/GenBank/DDBJ databases">
        <title>Out from the shadows clarifying the taxonomy of the family Cryomorphaceae and related taxa by utilizing the GTDB taxonomic framework.</title>
        <authorList>
            <person name="Bowman J.P."/>
        </authorList>
    </citation>
    <scope>NUCLEOTIDE SEQUENCE [LARGE SCALE GENOMIC DNA]</scope>
    <source>
        <strain evidence="21 22">QSSC 1-22</strain>
    </source>
</reference>
<dbReference type="RefSeq" id="WP_163284213.1">
    <property type="nucleotide sequence ID" value="NZ_JAAGVY010000009.1"/>
</dbReference>
<dbReference type="EC" id="3.1.1.32" evidence="6"/>
<keyword evidence="12" id="KW-0378">Hydrolase</keyword>
<evidence type="ECO:0000256" key="2">
    <source>
        <dbReference type="ARBA" id="ARBA00001604"/>
    </source>
</evidence>
<evidence type="ECO:0000256" key="12">
    <source>
        <dbReference type="ARBA" id="ARBA00022801"/>
    </source>
</evidence>
<evidence type="ECO:0000256" key="3">
    <source>
        <dbReference type="ARBA" id="ARBA00004571"/>
    </source>
</evidence>
<comment type="catalytic activity">
    <reaction evidence="2">
        <text>a 1,2-diacyl-sn-glycero-3-phosphocholine + H2O = a 1-acyl-sn-glycero-3-phosphocholine + a fatty acid + H(+)</text>
        <dbReference type="Rhea" id="RHEA:15801"/>
        <dbReference type="ChEBI" id="CHEBI:15377"/>
        <dbReference type="ChEBI" id="CHEBI:15378"/>
        <dbReference type="ChEBI" id="CHEBI:28868"/>
        <dbReference type="ChEBI" id="CHEBI:57643"/>
        <dbReference type="ChEBI" id="CHEBI:58168"/>
        <dbReference type="EC" id="3.1.1.4"/>
    </reaction>
</comment>
<dbReference type="CDD" id="cd00541">
    <property type="entry name" value="OMPLA"/>
    <property type="match status" value="1"/>
</dbReference>
<organism evidence="21 22">
    <name type="scientific">Cryomorpha ignava</name>
    <dbReference type="NCBI Taxonomy" id="101383"/>
    <lineage>
        <taxon>Bacteria</taxon>
        <taxon>Pseudomonadati</taxon>
        <taxon>Bacteroidota</taxon>
        <taxon>Flavobacteriia</taxon>
        <taxon>Flavobacteriales</taxon>
        <taxon>Cryomorphaceae</taxon>
        <taxon>Cryomorpha</taxon>
    </lineage>
</organism>
<keyword evidence="17" id="KW-0998">Cell outer membrane</keyword>
<dbReference type="Gene3D" id="2.40.230.10">
    <property type="entry name" value="Phospholipase A1"/>
    <property type="match status" value="1"/>
</dbReference>
<keyword evidence="16" id="KW-0472">Membrane</keyword>
<evidence type="ECO:0000256" key="5">
    <source>
        <dbReference type="ARBA" id="ARBA00011702"/>
    </source>
</evidence>
<evidence type="ECO:0000313" key="21">
    <source>
        <dbReference type="EMBL" id="NEN23215.1"/>
    </source>
</evidence>
<evidence type="ECO:0000256" key="7">
    <source>
        <dbReference type="ARBA" id="ARBA00013278"/>
    </source>
</evidence>
<accession>A0A7K3WR74</accession>
<evidence type="ECO:0000256" key="19">
    <source>
        <dbReference type="PIRSR" id="PIRSR603187-1"/>
    </source>
</evidence>
<protein>
    <recommendedName>
        <fullName evidence="18">Phosphatidylcholine 1-acylhydrolase</fullName>
        <ecNumber evidence="6">3.1.1.32</ecNumber>
        <ecNumber evidence="7">3.1.1.4</ecNumber>
    </recommendedName>
</protein>
<dbReference type="PANTHER" id="PTHR40457">
    <property type="entry name" value="PHOSPHOLIPASE A1"/>
    <property type="match status" value="1"/>
</dbReference>
<proteinExistence type="inferred from homology"/>
<sequence length="303" mass="35340">MSIFNSFLQKTLYIAVVLFYALSGNGQSPLNNTWEITSQTLTQKWELDEESRKGTFRIQSYKPIYISLARWSSSPNTDPYSENPDYTSMDTVNLNSFEAKFQISLKSKLWQGIFGDYGDLWAGFTQTAYWQIYNNEISRPFRELNYEPELMLVFPMRMQALGFDLRLLGGGFNHQSNGKDLPQSRSWNRIFFNAAFERDGWQINLKPWIRIPDNDDDQNPEISNYIGRAEINVSYQFKKQTVYAVIKQPFNSLNRGSLQLNYVFPVKANLRFHLQVFTGYGETLIDYNHKQTTVGLGISFFDW</sequence>
<keyword evidence="14" id="KW-0442">Lipid degradation</keyword>
<keyword evidence="13 20" id="KW-0106">Calcium</keyword>
<comment type="caution">
    <text evidence="21">The sequence shown here is derived from an EMBL/GenBank/DDBJ whole genome shotgun (WGS) entry which is preliminary data.</text>
</comment>